<evidence type="ECO:0000256" key="3">
    <source>
        <dbReference type="ARBA" id="ARBA00022448"/>
    </source>
</evidence>
<evidence type="ECO:0000256" key="7">
    <source>
        <dbReference type="ARBA" id="ARBA00022989"/>
    </source>
</evidence>
<evidence type="ECO:0000256" key="14">
    <source>
        <dbReference type="RuleBase" id="RU366012"/>
    </source>
</evidence>
<comment type="catalytic activity">
    <reaction evidence="12">
        <text>L-proline(in) + Na(+)(in) = L-proline(out) + Na(+)(out)</text>
        <dbReference type="Rhea" id="RHEA:28967"/>
        <dbReference type="ChEBI" id="CHEBI:29101"/>
        <dbReference type="ChEBI" id="CHEBI:60039"/>
    </reaction>
</comment>
<dbReference type="AlphaFoldDB" id="A0A1M4SL15"/>
<evidence type="ECO:0000256" key="9">
    <source>
        <dbReference type="ARBA" id="ARBA00023065"/>
    </source>
</evidence>
<keyword evidence="16" id="KW-1185">Reference proteome</keyword>
<comment type="similarity">
    <text evidence="2 13">Belongs to the sodium:solute symporter (SSF) (TC 2.A.21) family.</text>
</comment>
<feature type="transmembrane region" description="Helical" evidence="14">
    <location>
        <begin position="391"/>
        <end position="412"/>
    </location>
</feature>
<dbReference type="PROSITE" id="PS50283">
    <property type="entry name" value="NA_SOLUT_SYMP_3"/>
    <property type="match status" value="1"/>
</dbReference>
<dbReference type="Gene3D" id="1.20.1730.10">
    <property type="entry name" value="Sodium/glucose cotransporter"/>
    <property type="match status" value="1"/>
</dbReference>
<dbReference type="Proteomes" id="UP000184476">
    <property type="component" value="Unassembled WGS sequence"/>
</dbReference>
<dbReference type="Pfam" id="PF00474">
    <property type="entry name" value="SSF"/>
    <property type="match status" value="1"/>
</dbReference>
<evidence type="ECO:0000313" key="15">
    <source>
        <dbReference type="EMBL" id="SHE32667.1"/>
    </source>
</evidence>
<dbReference type="GO" id="GO:0031402">
    <property type="term" value="F:sodium ion binding"/>
    <property type="evidence" value="ECO:0007669"/>
    <property type="project" value="UniProtKB-UniRule"/>
</dbReference>
<evidence type="ECO:0000256" key="4">
    <source>
        <dbReference type="ARBA" id="ARBA00022475"/>
    </source>
</evidence>
<keyword evidence="7 14" id="KW-1133">Transmembrane helix</keyword>
<keyword evidence="9 14" id="KW-0406">Ion transport</keyword>
<evidence type="ECO:0000256" key="12">
    <source>
        <dbReference type="ARBA" id="ARBA00033708"/>
    </source>
</evidence>
<feature type="transmembrane region" description="Helical" evidence="14">
    <location>
        <begin position="6"/>
        <end position="23"/>
    </location>
</feature>
<dbReference type="InterPro" id="IPR038377">
    <property type="entry name" value="Na/Glc_symporter_sf"/>
</dbReference>
<feature type="transmembrane region" description="Helical" evidence="14">
    <location>
        <begin position="419"/>
        <end position="435"/>
    </location>
</feature>
<keyword evidence="3 14" id="KW-0813">Transport</keyword>
<evidence type="ECO:0000256" key="6">
    <source>
        <dbReference type="ARBA" id="ARBA00022847"/>
    </source>
</evidence>
<dbReference type="CDD" id="cd11475">
    <property type="entry name" value="SLC5sbd_PutP"/>
    <property type="match status" value="1"/>
</dbReference>
<accession>A0A1M4SL15</accession>
<dbReference type="STRING" id="112248.SAMN05444392_10117"/>
<feature type="transmembrane region" description="Helical" evidence="14">
    <location>
        <begin position="227"/>
        <end position="248"/>
    </location>
</feature>
<keyword evidence="5 14" id="KW-0812">Transmembrane</keyword>
<keyword evidence="4 14" id="KW-1003">Cell membrane</keyword>
<feature type="transmembrane region" description="Helical" evidence="14">
    <location>
        <begin position="156"/>
        <end position="174"/>
    </location>
</feature>
<evidence type="ECO:0000256" key="10">
    <source>
        <dbReference type="ARBA" id="ARBA00023136"/>
    </source>
</evidence>
<keyword evidence="11 14" id="KW-0739">Sodium transport</keyword>
<evidence type="ECO:0000256" key="11">
    <source>
        <dbReference type="ARBA" id="ARBA00023201"/>
    </source>
</evidence>
<dbReference type="RefSeq" id="WP_175552231.1">
    <property type="nucleotide sequence ID" value="NZ_FQVL01000001.1"/>
</dbReference>
<reference evidence="15 16" key="1">
    <citation type="submission" date="2016-11" db="EMBL/GenBank/DDBJ databases">
        <authorList>
            <person name="Jaros S."/>
            <person name="Januszkiewicz K."/>
            <person name="Wedrychowicz H."/>
        </authorList>
    </citation>
    <scope>NUCLEOTIDE SEQUENCE [LARGE SCALE GENOMIC DNA]</scope>
    <source>
        <strain evidence="15 16">DSM 44666</strain>
    </source>
</reference>
<name>A0A1M4SL15_9BACL</name>
<dbReference type="PANTHER" id="PTHR48086">
    <property type="entry name" value="SODIUM/PROLINE SYMPORTER-RELATED"/>
    <property type="match status" value="1"/>
</dbReference>
<proteinExistence type="inferred from homology"/>
<sequence>MIATFIVYLVVVFVIGISAERYISKGEEGYYLGDRNFGTWVTAISAGATDSSGWVFIGAAGAAYAAGASTMWMLPGFIVGYFLNWFVVAPRLYQYGLKHNVLSLADYFEKRFNDKTNLLKVIASIIIVIFFVAYMASQLSAAGKAFNAIIDFDFNAGLVLCAAFVLGYSVFGGYRSVMMTDFIQGLLMVGVLIVFPIYMIFFELGGWSSFIQQVASLDPLLMTSTAGATGSAAIGLVLGYLLFGFGVPGQPHISQRFLSAKDEKTIHNGSVIAMAWVIIMMVSSNLLGLIGRVMLPNLKDPEYVFPMLTEQYLSPVIAGVVIGGIFAAIQSTFSSQLMVATQSVASDLLKAFSKKSYTDRQLLVISRWTMVVLGILATGIALLNIEAVFNLVMYAWGGLAASFGPLLFFSLYSNIVNKWGAAAGMITGTLVTIIWKNTPYDTVVYELIPAFILSTIAIVLVSKLTKKPHLTQ</sequence>
<dbReference type="PANTHER" id="PTHR48086:SF3">
    <property type="entry name" value="SODIUM_PROLINE SYMPORTER"/>
    <property type="match status" value="1"/>
</dbReference>
<feature type="transmembrane region" description="Helical" evidence="14">
    <location>
        <begin position="362"/>
        <end position="385"/>
    </location>
</feature>
<evidence type="ECO:0000256" key="13">
    <source>
        <dbReference type="RuleBase" id="RU362091"/>
    </source>
</evidence>
<organism evidence="15 16">
    <name type="scientific">Seinonella peptonophila</name>
    <dbReference type="NCBI Taxonomy" id="112248"/>
    <lineage>
        <taxon>Bacteria</taxon>
        <taxon>Bacillati</taxon>
        <taxon>Bacillota</taxon>
        <taxon>Bacilli</taxon>
        <taxon>Bacillales</taxon>
        <taxon>Thermoactinomycetaceae</taxon>
        <taxon>Seinonella</taxon>
    </lineage>
</organism>
<feature type="transmembrane region" description="Helical" evidence="14">
    <location>
        <begin position="311"/>
        <end position="329"/>
    </location>
</feature>
<comment type="function">
    <text evidence="14">Catalyzes the sodium-dependent uptake of extracellular L-proline.</text>
</comment>
<dbReference type="GO" id="GO:0005298">
    <property type="term" value="F:proline:sodium symporter activity"/>
    <property type="evidence" value="ECO:0007669"/>
    <property type="project" value="UniProtKB-UniRule"/>
</dbReference>
<dbReference type="InterPro" id="IPR001734">
    <property type="entry name" value="Na/solute_symporter"/>
</dbReference>
<evidence type="ECO:0000256" key="8">
    <source>
        <dbReference type="ARBA" id="ARBA00023053"/>
    </source>
</evidence>
<keyword evidence="8 14" id="KW-0915">Sodium</keyword>
<feature type="transmembrane region" description="Helical" evidence="14">
    <location>
        <begin position="72"/>
        <end position="93"/>
    </location>
</feature>
<keyword evidence="14" id="KW-0029">Amino-acid transport</keyword>
<evidence type="ECO:0000256" key="5">
    <source>
        <dbReference type="ARBA" id="ARBA00022692"/>
    </source>
</evidence>
<keyword evidence="6 14" id="KW-0769">Symport</keyword>
<feature type="transmembrane region" description="Helical" evidence="14">
    <location>
        <begin position="186"/>
        <end position="207"/>
    </location>
</feature>
<feature type="transmembrane region" description="Helical" evidence="14">
    <location>
        <begin position="118"/>
        <end position="136"/>
    </location>
</feature>
<dbReference type="GO" id="GO:0015824">
    <property type="term" value="P:proline transport"/>
    <property type="evidence" value="ECO:0007669"/>
    <property type="project" value="UniProtKB-UniRule"/>
</dbReference>
<feature type="transmembrane region" description="Helical" evidence="14">
    <location>
        <begin position="447"/>
        <end position="465"/>
    </location>
</feature>
<gene>
    <name evidence="15" type="ORF">SAMN05444392_10117</name>
</gene>
<dbReference type="GO" id="GO:0005886">
    <property type="term" value="C:plasma membrane"/>
    <property type="evidence" value="ECO:0007669"/>
    <property type="project" value="UniProtKB-SubCell"/>
</dbReference>
<comment type="subcellular location">
    <subcellularLocation>
        <location evidence="1 14">Cell membrane</location>
        <topology evidence="1 14">Multi-pass membrane protein</topology>
    </subcellularLocation>
</comment>
<feature type="transmembrane region" description="Helical" evidence="14">
    <location>
        <begin position="44"/>
        <end position="66"/>
    </location>
</feature>
<dbReference type="NCBIfam" id="TIGR00813">
    <property type="entry name" value="sss"/>
    <property type="match status" value="1"/>
</dbReference>
<feature type="transmembrane region" description="Helical" evidence="14">
    <location>
        <begin position="269"/>
        <end position="291"/>
    </location>
</feature>
<evidence type="ECO:0000313" key="16">
    <source>
        <dbReference type="Proteomes" id="UP000184476"/>
    </source>
</evidence>
<dbReference type="InterPro" id="IPR011851">
    <property type="entry name" value="Na/Pro_symporter"/>
</dbReference>
<evidence type="ECO:0000256" key="1">
    <source>
        <dbReference type="ARBA" id="ARBA00004651"/>
    </source>
</evidence>
<evidence type="ECO:0000256" key="2">
    <source>
        <dbReference type="ARBA" id="ARBA00006434"/>
    </source>
</evidence>
<keyword evidence="10 14" id="KW-0472">Membrane</keyword>
<dbReference type="InterPro" id="IPR050277">
    <property type="entry name" value="Sodium:Solute_Symporter"/>
</dbReference>
<dbReference type="EMBL" id="FQVL01000001">
    <property type="protein sequence ID" value="SHE32667.1"/>
    <property type="molecule type" value="Genomic_DNA"/>
</dbReference>
<protein>
    <recommendedName>
        <fullName evidence="14">Sodium/proline symporter</fullName>
    </recommendedName>
    <alternativeName>
        <fullName evidence="14">Proline permease</fullName>
    </alternativeName>
</protein>